<sequence>MNINVQQLPRLADLFKLFNSGKHLNRLSEPQLWVELEQFQEAYVALFKALGFELCIDGRGFAWFHNEDVSPSVTGQSRQLALLFMVIFDTQADMGQPLQRFSDWRVDRKLIEAAMEKHLELLNAEGMSVELLEGLLSKAETFGFARLQTDHWQLLPSVCRYLDHFETLATHAREQVHGLEADFSEDELSNDMDEMDSAPNATGEVQ</sequence>
<dbReference type="AlphaFoldDB" id="A0A1H6DVN3"/>
<reference evidence="1 2" key="1">
    <citation type="submission" date="2016-10" db="EMBL/GenBank/DDBJ databases">
        <authorList>
            <person name="de Groot N.N."/>
        </authorList>
    </citation>
    <scope>NUCLEOTIDE SEQUENCE [LARGE SCALE GENOMIC DNA]</scope>
    <source>
        <strain evidence="1 2">DSM 22012</strain>
    </source>
</reference>
<dbReference type="Pfam" id="PF21980">
    <property type="entry name" value="MksE"/>
    <property type="match status" value="1"/>
</dbReference>
<keyword evidence="2" id="KW-1185">Reference proteome</keyword>
<dbReference type="Proteomes" id="UP000236745">
    <property type="component" value="Unassembled WGS sequence"/>
</dbReference>
<protein>
    <submittedName>
        <fullName evidence="1">Bacterial condensin subunit MukE</fullName>
    </submittedName>
</protein>
<dbReference type="EMBL" id="FNVQ01000012">
    <property type="protein sequence ID" value="SEG89341.1"/>
    <property type="molecule type" value="Genomic_DNA"/>
</dbReference>
<dbReference type="InterPro" id="IPR053841">
    <property type="entry name" value="MksE"/>
</dbReference>
<gene>
    <name evidence="1" type="ORF">SAMN05444390_1123</name>
</gene>
<evidence type="ECO:0000313" key="1">
    <source>
        <dbReference type="EMBL" id="SEG89341.1"/>
    </source>
</evidence>
<organism evidence="1 2">
    <name type="scientific">Marinobacterium lutimaris</name>
    <dbReference type="NCBI Taxonomy" id="568106"/>
    <lineage>
        <taxon>Bacteria</taxon>
        <taxon>Pseudomonadati</taxon>
        <taxon>Pseudomonadota</taxon>
        <taxon>Gammaproteobacteria</taxon>
        <taxon>Oceanospirillales</taxon>
        <taxon>Oceanospirillaceae</taxon>
        <taxon>Marinobacterium</taxon>
    </lineage>
</organism>
<proteinExistence type="predicted"/>
<accession>A0A1H6DVN3</accession>
<evidence type="ECO:0000313" key="2">
    <source>
        <dbReference type="Proteomes" id="UP000236745"/>
    </source>
</evidence>
<dbReference type="OrthoDB" id="5567958at2"/>
<dbReference type="RefSeq" id="WP_104005990.1">
    <property type="nucleotide sequence ID" value="NZ_FNVQ01000012.1"/>
</dbReference>
<name>A0A1H6DVN3_9GAMM</name>